<reference evidence="4 5" key="1">
    <citation type="submission" date="2016-10" db="EMBL/GenBank/DDBJ databases">
        <authorList>
            <person name="de Groot N.N."/>
        </authorList>
    </citation>
    <scope>NUCLEOTIDE SEQUENCE [LARGE SCALE GENOMIC DNA]</scope>
    <source>
        <strain evidence="5">P4-7,KCTC 19426,CECT 7604</strain>
    </source>
</reference>
<dbReference type="Gene3D" id="3.40.50.1820">
    <property type="entry name" value="alpha/beta hydrolase"/>
    <property type="match status" value="1"/>
</dbReference>
<evidence type="ECO:0000256" key="1">
    <source>
        <dbReference type="ARBA" id="ARBA00022801"/>
    </source>
</evidence>
<dbReference type="AlphaFoldDB" id="A0A1H0T5R4"/>
<dbReference type="InterPro" id="IPR029058">
    <property type="entry name" value="AB_hydrolase_fold"/>
</dbReference>
<dbReference type="STRING" id="1090615.SAMN04515671_4458"/>
<keyword evidence="2" id="KW-0472">Membrane</keyword>
<dbReference type="SUPFAM" id="SSF53474">
    <property type="entry name" value="alpha/beta-Hydrolases"/>
    <property type="match status" value="1"/>
</dbReference>
<proteinExistence type="predicted"/>
<name>A0A1H0T5R4_9ACTN</name>
<keyword evidence="2" id="KW-1133">Transmembrane helix</keyword>
<dbReference type="Proteomes" id="UP000198741">
    <property type="component" value="Chromosome I"/>
</dbReference>
<dbReference type="RefSeq" id="WP_172832328.1">
    <property type="nucleotide sequence ID" value="NZ_LT629710.1"/>
</dbReference>
<evidence type="ECO:0000256" key="2">
    <source>
        <dbReference type="SAM" id="Phobius"/>
    </source>
</evidence>
<dbReference type="InterPro" id="IPR049492">
    <property type="entry name" value="BD-FAE-like_dom"/>
</dbReference>
<accession>A0A1H0T5R4</accession>
<evidence type="ECO:0000313" key="5">
    <source>
        <dbReference type="Proteomes" id="UP000198741"/>
    </source>
</evidence>
<protein>
    <submittedName>
        <fullName evidence="4">Acetyl esterase/lipase</fullName>
    </submittedName>
</protein>
<dbReference type="GO" id="GO:0016787">
    <property type="term" value="F:hydrolase activity"/>
    <property type="evidence" value="ECO:0007669"/>
    <property type="project" value="UniProtKB-KW"/>
</dbReference>
<evidence type="ECO:0000313" key="4">
    <source>
        <dbReference type="EMBL" id="SDP48836.1"/>
    </source>
</evidence>
<evidence type="ECO:0000259" key="3">
    <source>
        <dbReference type="Pfam" id="PF20434"/>
    </source>
</evidence>
<dbReference type="EMBL" id="LT629710">
    <property type="protein sequence ID" value="SDP48836.1"/>
    <property type="molecule type" value="Genomic_DNA"/>
</dbReference>
<dbReference type="Pfam" id="PF20434">
    <property type="entry name" value="BD-FAE"/>
    <property type="match status" value="1"/>
</dbReference>
<gene>
    <name evidence="4" type="ORF">SAMN04515671_4458</name>
</gene>
<dbReference type="InterPro" id="IPR050300">
    <property type="entry name" value="GDXG_lipolytic_enzyme"/>
</dbReference>
<feature type="domain" description="BD-FAE-like" evidence="3">
    <location>
        <begin position="58"/>
        <end position="254"/>
    </location>
</feature>
<sequence length="292" mass="30302">MTGHRMTGRRRRIVLAVAAVVVIAVAAVVWTLVRAHRTTPALAHFKQTQDYLPGVAADLYLPAPAAGRTPTVVLIPGGGWSSADRGGLAPLADALAANGMVVLNATYRAADSGVTFPVPVADIVCAIDYAAAQARLAGFSPGQIVVMGHSSGAHLSALAALDGAHFRHACPYQAVEPDGLIGLSGPYDISQAEGIAFPLFGASSAAEPAQWREGNPMTWVGLRTGSHPLRVLLVHGSSDELVSTSFSETFAAALRRAGHPVQLTIIPGASHADVYRADVISGIATTWIRGLK</sequence>
<feature type="transmembrane region" description="Helical" evidence="2">
    <location>
        <begin position="12"/>
        <end position="33"/>
    </location>
</feature>
<organism evidence="4 5">
    <name type="scientific">Nakamurella panacisegetis</name>
    <dbReference type="NCBI Taxonomy" id="1090615"/>
    <lineage>
        <taxon>Bacteria</taxon>
        <taxon>Bacillati</taxon>
        <taxon>Actinomycetota</taxon>
        <taxon>Actinomycetes</taxon>
        <taxon>Nakamurellales</taxon>
        <taxon>Nakamurellaceae</taxon>
        <taxon>Nakamurella</taxon>
    </lineage>
</organism>
<dbReference type="PANTHER" id="PTHR48081">
    <property type="entry name" value="AB HYDROLASE SUPERFAMILY PROTEIN C4A8.06C"/>
    <property type="match status" value="1"/>
</dbReference>
<keyword evidence="5" id="KW-1185">Reference proteome</keyword>
<keyword evidence="2" id="KW-0812">Transmembrane</keyword>
<keyword evidence="1" id="KW-0378">Hydrolase</keyword>